<evidence type="ECO:0000313" key="2">
    <source>
        <dbReference type="EMBL" id="CAK1254007.1"/>
    </source>
</evidence>
<evidence type="ECO:0008006" key="4">
    <source>
        <dbReference type="Google" id="ProtNLM"/>
    </source>
</evidence>
<dbReference type="EMBL" id="CAUZLR010000013">
    <property type="protein sequence ID" value="CAK1254007.1"/>
    <property type="molecule type" value="Genomic_DNA"/>
</dbReference>
<protein>
    <recommendedName>
        <fullName evidence="4">Phage portal protein</fullName>
    </recommendedName>
</protein>
<reference evidence="2 3" key="1">
    <citation type="submission" date="2023-10" db="EMBL/GenBank/DDBJ databases">
        <authorList>
            <person name="Botero Cardona J."/>
        </authorList>
    </citation>
    <scope>NUCLEOTIDE SEQUENCE [LARGE SCALE GENOMIC DNA]</scope>
    <source>
        <strain evidence="2 3">R-54839</strain>
    </source>
</reference>
<feature type="region of interest" description="Disordered" evidence="1">
    <location>
        <begin position="478"/>
        <end position="516"/>
    </location>
</feature>
<accession>A0ABN9YZ55</accession>
<comment type="caution">
    <text evidence="2">The sequence shown here is derived from an EMBL/GenBank/DDBJ whole genome shotgun (WGS) entry which is preliminary data.</text>
</comment>
<dbReference type="Pfam" id="PF05133">
    <property type="entry name" value="SPP1_portal"/>
    <property type="match status" value="1"/>
</dbReference>
<dbReference type="InterPro" id="IPR021145">
    <property type="entry name" value="Portal_protein_SPP1_Gp6-like"/>
</dbReference>
<name>A0ABN9YZ55_9LACO</name>
<evidence type="ECO:0000313" key="3">
    <source>
        <dbReference type="Proteomes" id="UP001314261"/>
    </source>
</evidence>
<dbReference type="RefSeq" id="WP_338346420.1">
    <property type="nucleotide sequence ID" value="NZ_CAUZLR010000013.1"/>
</dbReference>
<dbReference type="InterPro" id="IPR006428">
    <property type="entry name" value="Portal_SPP1-type"/>
</dbReference>
<evidence type="ECO:0000256" key="1">
    <source>
        <dbReference type="SAM" id="MobiDB-lite"/>
    </source>
</evidence>
<sequence length="516" mass="58649">MATLEADSSYQTKAERYLHHALMQYQEELNNLTPKRVGQFIMHHYNKQRPRLLNLDSYYKGINTKINSATSRRIDEYGADVRLGHPFAQEIVDFHTAFSVGNPINISVDQDHNGQEDEHQQLDKINHENGVDSLFYDLFSDMSKYGRAFANVYRDGDVEKITRLSPANTFMIYSNDVDPVPIMAVRYTEQSKIDDNLDYQQYVIETWTDSEYKISNPVAIADGTVVNGYNVAKTDKLSTLPVVEFWNNTQRMGDFDGVISLIDAYDAAQSDTANYMQDSNDAMLVIKGDIDDLLDGADLFGNPDDEEYLEKLAEQKKKLMASIKEARTLFLKSGSTGTGQQTTVSADYIHKQYDTAGVEAYKNRLYKNIHSFSRTPDVSDENFASNASGVAMQYKQLGVIQLAKTKRRSFSKGLSEIYGIVEKLEKAASGPWQLDYQNINFMFTDNLPTDDVATIQVLQQSGAKFPHEYLDRYAPGIDTDELETMRERENEPVNAMQEEMKRLQDKTSQLGDEDDD</sequence>
<dbReference type="Proteomes" id="UP001314261">
    <property type="component" value="Unassembled WGS sequence"/>
</dbReference>
<gene>
    <name evidence="2" type="ORF">R54839_PPFHFPJH_01595</name>
</gene>
<organism evidence="2 3">
    <name type="scientific">Fructobacillus fructosus</name>
    <dbReference type="NCBI Taxonomy" id="1631"/>
    <lineage>
        <taxon>Bacteria</taxon>
        <taxon>Bacillati</taxon>
        <taxon>Bacillota</taxon>
        <taxon>Bacilli</taxon>
        <taxon>Lactobacillales</taxon>
        <taxon>Lactobacillaceae</taxon>
        <taxon>Fructobacillus</taxon>
    </lineage>
</organism>
<keyword evidence="3" id="KW-1185">Reference proteome</keyword>
<proteinExistence type="predicted"/>
<dbReference type="NCBIfam" id="TIGR01538">
    <property type="entry name" value="portal_SPP1"/>
    <property type="match status" value="1"/>
</dbReference>